<name>A0A4V3JRP8_9LEPT</name>
<keyword evidence="2" id="KW-1185">Reference proteome</keyword>
<dbReference type="Proteomes" id="UP000297762">
    <property type="component" value="Unassembled WGS sequence"/>
</dbReference>
<accession>A0A4V3JRP8</accession>
<dbReference type="EMBL" id="RQGF01000027">
    <property type="protein sequence ID" value="TGL61185.1"/>
    <property type="molecule type" value="Genomic_DNA"/>
</dbReference>
<gene>
    <name evidence="1" type="ORF">EHQ64_11100</name>
</gene>
<organism evidence="1 2">
    <name type="scientific">Leptospira sarikeiensis</name>
    <dbReference type="NCBI Taxonomy" id="2484943"/>
    <lineage>
        <taxon>Bacteria</taxon>
        <taxon>Pseudomonadati</taxon>
        <taxon>Spirochaetota</taxon>
        <taxon>Spirochaetia</taxon>
        <taxon>Leptospirales</taxon>
        <taxon>Leptospiraceae</taxon>
        <taxon>Leptospira</taxon>
    </lineage>
</organism>
<dbReference type="RefSeq" id="WP_135649587.1">
    <property type="nucleotide sequence ID" value="NZ_RQGF01000027.1"/>
</dbReference>
<evidence type="ECO:0000313" key="2">
    <source>
        <dbReference type="Proteomes" id="UP000297762"/>
    </source>
</evidence>
<proteinExistence type="predicted"/>
<dbReference type="OrthoDB" id="9905499at2"/>
<evidence type="ECO:0000313" key="1">
    <source>
        <dbReference type="EMBL" id="TGL61185.1"/>
    </source>
</evidence>
<comment type="caution">
    <text evidence="1">The sequence shown here is derived from an EMBL/GenBank/DDBJ whole genome shotgun (WGS) entry which is preliminary data.</text>
</comment>
<sequence>MMFEIKKLSPDSWENQIITYLFNNLAERGELSEVAEIFKIDESGELTPDFYSTGYNGLFEVKKVTENEEDMAKVSSSFKALDALSEDLNQRNPLAGSNTTAHIQILDDLILKSRGKEYVQLCNAIIESLEKRELFGKTDHNFFRIEYIELEEYLSSLWFRHGGTVRFINPFNLKIPLKKAISKANEQLKYKQFSESTKYKRILLLGHYYTFTNDPDDIKRSVELLKTEQPEIFNNIDRIYILSRDYFEFIDIQ</sequence>
<protein>
    <submittedName>
        <fullName evidence="1">Uncharacterized protein</fullName>
    </submittedName>
</protein>
<dbReference type="AlphaFoldDB" id="A0A4V3JRP8"/>
<reference evidence="1" key="1">
    <citation type="journal article" date="2019" name="PLoS Negl. Trop. Dis.">
        <title>Revisiting the worldwide diversity of Leptospira species in the environment.</title>
        <authorList>
            <person name="Vincent A.T."/>
            <person name="Schiettekatte O."/>
            <person name="Bourhy P."/>
            <person name="Veyrier F.J."/>
            <person name="Picardeau M."/>
        </authorList>
    </citation>
    <scope>NUCLEOTIDE SEQUENCE [LARGE SCALE GENOMIC DNA]</scope>
    <source>
        <strain evidence="1">201702455</strain>
    </source>
</reference>